<sequence>MGLQIIQELVEPVPCGVNVRPTLDHKCECGRRDAIVLPTAAGQLRWNCLGCKRVIVAEFNPGSVSFHISGGGK</sequence>
<gene>
    <name evidence="1" type="ORF">MM415B05203_0010</name>
</gene>
<dbReference type="EMBL" id="MT143340">
    <property type="protein sequence ID" value="QJA95747.1"/>
    <property type="molecule type" value="Genomic_DNA"/>
</dbReference>
<dbReference type="AlphaFoldDB" id="A0A6M3LK58"/>
<evidence type="ECO:0000313" key="1">
    <source>
        <dbReference type="EMBL" id="QJA95747.1"/>
    </source>
</evidence>
<name>A0A6M3LK58_9ZZZZ</name>
<accession>A0A6M3LK58</accession>
<proteinExistence type="predicted"/>
<protein>
    <submittedName>
        <fullName evidence="1">Uncharacterized protein</fullName>
    </submittedName>
</protein>
<organism evidence="1">
    <name type="scientific">viral metagenome</name>
    <dbReference type="NCBI Taxonomy" id="1070528"/>
    <lineage>
        <taxon>unclassified sequences</taxon>
        <taxon>metagenomes</taxon>
        <taxon>organismal metagenomes</taxon>
    </lineage>
</organism>
<reference evidence="1" key="1">
    <citation type="submission" date="2020-03" db="EMBL/GenBank/DDBJ databases">
        <title>The deep terrestrial virosphere.</title>
        <authorList>
            <person name="Holmfeldt K."/>
            <person name="Nilsson E."/>
            <person name="Simone D."/>
            <person name="Lopez-Fernandez M."/>
            <person name="Wu X."/>
            <person name="de Brujin I."/>
            <person name="Lundin D."/>
            <person name="Andersson A."/>
            <person name="Bertilsson S."/>
            <person name="Dopson M."/>
        </authorList>
    </citation>
    <scope>NUCLEOTIDE SEQUENCE</scope>
    <source>
        <strain evidence="1">MM415B05203</strain>
    </source>
</reference>